<dbReference type="PANTHER" id="PTHR22901">
    <property type="entry name" value="SIALATE O-ACETYLESTERASE"/>
    <property type="match status" value="1"/>
</dbReference>
<accession>A0ABR7E5A5</accession>
<keyword evidence="2" id="KW-1185">Reference proteome</keyword>
<evidence type="ECO:0000313" key="2">
    <source>
        <dbReference type="Proteomes" id="UP000644010"/>
    </source>
</evidence>
<name>A0ABR7E5A5_9BACT</name>
<evidence type="ECO:0000313" key="1">
    <source>
        <dbReference type="EMBL" id="MBC5644973.1"/>
    </source>
</evidence>
<proteinExistence type="predicted"/>
<dbReference type="Gene3D" id="3.40.50.1110">
    <property type="entry name" value="SGNH hydrolase"/>
    <property type="match status" value="1"/>
</dbReference>
<dbReference type="SUPFAM" id="SSF52266">
    <property type="entry name" value="SGNH hydrolase"/>
    <property type="match status" value="1"/>
</dbReference>
<comment type="caution">
    <text evidence="1">The sequence shown here is derived from an EMBL/GenBank/DDBJ whole genome shotgun (WGS) entry which is preliminary data.</text>
</comment>
<gene>
    <name evidence="1" type="ORF">H8S77_19015</name>
</gene>
<dbReference type="InterPro" id="IPR039329">
    <property type="entry name" value="SIAE"/>
</dbReference>
<dbReference type="InterPro" id="IPR036514">
    <property type="entry name" value="SGNH_hydro_sf"/>
</dbReference>
<protein>
    <recommendedName>
        <fullName evidence="3">Sialate O-acetylesterase domain-containing protein</fullName>
    </recommendedName>
</protein>
<reference evidence="1 2" key="1">
    <citation type="submission" date="2020-08" db="EMBL/GenBank/DDBJ databases">
        <title>Genome public.</title>
        <authorList>
            <person name="Liu C."/>
            <person name="Sun Q."/>
        </authorList>
    </citation>
    <scope>NUCLEOTIDE SEQUENCE [LARGE SCALE GENOMIC DNA]</scope>
    <source>
        <strain evidence="1 2">BX2</strain>
    </source>
</reference>
<sequence length="481" mass="55321">MAGIYSDHMVMQRDKVLKIRGHASAGMHIVLFFANHTARTITGSDGNWCCIFPAIPAGGPYLFVVKGGRHKLVFKDVYVGEVWLVSGLSLMMMGLTGCNSWEEEQEWWGSQKDESRFIVRYCKKRLPKGWPDRSFPRALCKLMGRFEIPFYDKWKKANPANLGEIPAYAYYFAKMLASELRVPVGVLCTALPGCPMEGYIERELLMEKAPDILSGTSNRFTLDTGARGRRDRNLGNTDHKKQNYFLDPGFAFESQIRSLDAFPVRGAIYGIFWSTKEFLPFFPLLFPLLPDSWYRLWREKFPIYFLQPGRWNNAPLLPFYRDQLRVSLKGSDMCKMLVGYDTHIRTAEGEDYMHPLERKTVGERFARLALYYQYGKKEIVPEGPLYHEAVLRDNFIRIKFEWSEGLHTSDGQTLREFEVSGEDECFIPVNAWIENDTVIISCPESLPLPVYVRHAWKDFTEANLVNGAGLPASTFVERLNN</sequence>
<dbReference type="RefSeq" id="WP_186960736.1">
    <property type="nucleotide sequence ID" value="NZ_JACOOI010000024.1"/>
</dbReference>
<organism evidence="1 2">
    <name type="scientific">Parabacteroides segnis</name>
    <dbReference type="NCBI Taxonomy" id="2763058"/>
    <lineage>
        <taxon>Bacteria</taxon>
        <taxon>Pseudomonadati</taxon>
        <taxon>Bacteroidota</taxon>
        <taxon>Bacteroidia</taxon>
        <taxon>Bacteroidales</taxon>
        <taxon>Tannerellaceae</taxon>
        <taxon>Parabacteroides</taxon>
    </lineage>
</organism>
<evidence type="ECO:0008006" key="3">
    <source>
        <dbReference type="Google" id="ProtNLM"/>
    </source>
</evidence>
<dbReference type="PANTHER" id="PTHR22901:SF0">
    <property type="entry name" value="SIALATE O-ACETYLESTERASE"/>
    <property type="match status" value="1"/>
</dbReference>
<dbReference type="Proteomes" id="UP000644010">
    <property type="component" value="Unassembled WGS sequence"/>
</dbReference>
<dbReference type="EMBL" id="JACOOI010000024">
    <property type="protein sequence ID" value="MBC5644973.1"/>
    <property type="molecule type" value="Genomic_DNA"/>
</dbReference>